<reference evidence="2" key="1">
    <citation type="journal article" date="2017" name="Nature">
        <title>The sunflower genome provides insights into oil metabolism, flowering and Asterid evolution.</title>
        <authorList>
            <person name="Badouin H."/>
            <person name="Gouzy J."/>
            <person name="Grassa C.J."/>
            <person name="Murat F."/>
            <person name="Staton S.E."/>
            <person name="Cottret L."/>
            <person name="Lelandais-Briere C."/>
            <person name="Owens G.L."/>
            <person name="Carrere S."/>
            <person name="Mayjonade B."/>
            <person name="Legrand L."/>
            <person name="Gill N."/>
            <person name="Kane N.C."/>
            <person name="Bowers J.E."/>
            <person name="Hubner S."/>
            <person name="Bellec A."/>
            <person name="Berard A."/>
            <person name="Berges H."/>
            <person name="Blanchet N."/>
            <person name="Boniface M.C."/>
            <person name="Brunel D."/>
            <person name="Catrice O."/>
            <person name="Chaidir N."/>
            <person name="Claudel C."/>
            <person name="Donnadieu C."/>
            <person name="Faraut T."/>
            <person name="Fievet G."/>
            <person name="Helmstetter N."/>
            <person name="King M."/>
            <person name="Knapp S.J."/>
            <person name="Lai Z."/>
            <person name="Le Paslier M.C."/>
            <person name="Lippi Y."/>
            <person name="Lorenzon L."/>
            <person name="Mandel J.R."/>
            <person name="Marage G."/>
            <person name="Marchand G."/>
            <person name="Marquand E."/>
            <person name="Bret-Mestries E."/>
            <person name="Morien E."/>
            <person name="Nambeesan S."/>
            <person name="Nguyen T."/>
            <person name="Pegot-Espagnet P."/>
            <person name="Pouilly N."/>
            <person name="Raftis F."/>
            <person name="Sallet E."/>
            <person name="Schiex T."/>
            <person name="Thomas J."/>
            <person name="Vandecasteele C."/>
            <person name="Vares D."/>
            <person name="Vear F."/>
            <person name="Vautrin S."/>
            <person name="Crespi M."/>
            <person name="Mangin B."/>
            <person name="Burke J.M."/>
            <person name="Salse J."/>
            <person name="Munos S."/>
            <person name="Vincourt P."/>
            <person name="Rieseberg L.H."/>
            <person name="Langlade N.B."/>
        </authorList>
    </citation>
    <scope>NUCLEOTIDE SEQUENCE [LARGE SCALE GENOMIC DNA]</scope>
    <source>
        <strain evidence="2">cv. SF193</strain>
    </source>
</reference>
<dbReference type="AlphaFoldDB" id="A0A251SP45"/>
<dbReference type="InParanoid" id="A0A251SP45"/>
<accession>A0A251SP45</accession>
<dbReference type="EMBL" id="CM007902">
    <property type="protein sequence ID" value="OTG00608.1"/>
    <property type="molecule type" value="Genomic_DNA"/>
</dbReference>
<sequence>MMFEVKYVLRSFVVNDGFKVDQNAHDGYFGVNELKSGLEASYSIRVMFWAGMEVGMMVWSVIDQLMREYP</sequence>
<evidence type="ECO:0000313" key="2">
    <source>
        <dbReference type="Proteomes" id="UP000215914"/>
    </source>
</evidence>
<evidence type="ECO:0000313" key="1">
    <source>
        <dbReference type="EMBL" id="OTG00608.1"/>
    </source>
</evidence>
<protein>
    <submittedName>
        <fullName evidence="1">Uncharacterized protein</fullName>
    </submittedName>
</protein>
<organism evidence="1 2">
    <name type="scientific">Helianthus annuus</name>
    <name type="common">Common sunflower</name>
    <dbReference type="NCBI Taxonomy" id="4232"/>
    <lineage>
        <taxon>Eukaryota</taxon>
        <taxon>Viridiplantae</taxon>
        <taxon>Streptophyta</taxon>
        <taxon>Embryophyta</taxon>
        <taxon>Tracheophyta</taxon>
        <taxon>Spermatophyta</taxon>
        <taxon>Magnoliopsida</taxon>
        <taxon>eudicotyledons</taxon>
        <taxon>Gunneridae</taxon>
        <taxon>Pentapetalae</taxon>
        <taxon>asterids</taxon>
        <taxon>campanulids</taxon>
        <taxon>Asterales</taxon>
        <taxon>Asteraceae</taxon>
        <taxon>Asteroideae</taxon>
        <taxon>Heliantheae alliance</taxon>
        <taxon>Heliantheae</taxon>
        <taxon>Helianthus</taxon>
    </lineage>
</organism>
<name>A0A251SP45_HELAN</name>
<gene>
    <name evidence="1" type="ORF">HannXRQ_Chr13g0392931</name>
</gene>
<dbReference type="Proteomes" id="UP000215914">
    <property type="component" value="Chromosome 13"/>
</dbReference>
<keyword evidence="2" id="KW-1185">Reference proteome</keyword>
<proteinExistence type="predicted"/>